<name>A0A9D1D7P0_9FIRM</name>
<evidence type="ECO:0000256" key="1">
    <source>
        <dbReference type="ARBA" id="ARBA00006007"/>
    </source>
</evidence>
<dbReference type="AlphaFoldDB" id="A0A9D1D7P0"/>
<proteinExistence type="inferred from homology"/>
<dbReference type="InterPro" id="IPR013785">
    <property type="entry name" value="Aldolase_TIM"/>
</dbReference>
<dbReference type="Gene3D" id="3.20.20.70">
    <property type="entry name" value="Aldolase class I"/>
    <property type="match status" value="1"/>
</dbReference>
<dbReference type="Pfam" id="PF03437">
    <property type="entry name" value="BtpA"/>
    <property type="match status" value="1"/>
</dbReference>
<dbReference type="PANTHER" id="PTHR21381">
    <property type="entry name" value="ZGC:162297"/>
    <property type="match status" value="1"/>
</dbReference>
<dbReference type="PIRSF" id="PIRSF005956">
    <property type="entry name" value="BtpA"/>
    <property type="match status" value="1"/>
</dbReference>
<accession>A0A9D1D7P0</accession>
<reference evidence="2" key="2">
    <citation type="journal article" date="2021" name="PeerJ">
        <title>Extensive microbial diversity within the chicken gut microbiome revealed by metagenomics and culture.</title>
        <authorList>
            <person name="Gilroy R."/>
            <person name="Ravi A."/>
            <person name="Getino M."/>
            <person name="Pursley I."/>
            <person name="Horton D.L."/>
            <person name="Alikhan N.F."/>
            <person name="Baker D."/>
            <person name="Gharbi K."/>
            <person name="Hall N."/>
            <person name="Watson M."/>
            <person name="Adriaenssens E.M."/>
            <person name="Foster-Nyarko E."/>
            <person name="Jarju S."/>
            <person name="Secka A."/>
            <person name="Antonio M."/>
            <person name="Oren A."/>
            <person name="Chaudhuri R.R."/>
            <person name="La Ragione R."/>
            <person name="Hildebrand F."/>
            <person name="Pallen M.J."/>
        </authorList>
    </citation>
    <scope>NUCLEOTIDE SEQUENCE</scope>
    <source>
        <strain evidence="2">ChiHjej9B8-7071</strain>
    </source>
</reference>
<reference evidence="2" key="1">
    <citation type="submission" date="2020-10" db="EMBL/GenBank/DDBJ databases">
        <authorList>
            <person name="Gilroy R."/>
        </authorList>
    </citation>
    <scope>NUCLEOTIDE SEQUENCE</scope>
    <source>
        <strain evidence="2">ChiHjej9B8-7071</strain>
    </source>
</reference>
<dbReference type="InterPro" id="IPR011060">
    <property type="entry name" value="RibuloseP-bd_barrel"/>
</dbReference>
<dbReference type="SUPFAM" id="SSF51366">
    <property type="entry name" value="Ribulose-phoshate binding barrel"/>
    <property type="match status" value="1"/>
</dbReference>
<dbReference type="Proteomes" id="UP000824258">
    <property type="component" value="Unassembled WGS sequence"/>
</dbReference>
<dbReference type="PANTHER" id="PTHR21381:SF3">
    <property type="entry name" value="SGC REGION PROTEIN SGCQ-RELATED"/>
    <property type="match status" value="1"/>
</dbReference>
<dbReference type="EMBL" id="DVGD01000043">
    <property type="protein sequence ID" value="HIR09054.1"/>
    <property type="molecule type" value="Genomic_DNA"/>
</dbReference>
<comment type="caution">
    <text evidence="2">The sequence shown here is derived from an EMBL/GenBank/DDBJ whole genome shotgun (WGS) entry which is preliminary data.</text>
</comment>
<comment type="similarity">
    <text evidence="1">Belongs to the BtpA family.</text>
</comment>
<sequence length="264" mass="28234">MNLMHEKKQGHKILIGMVHCLPLPGTYGAETTIGQVIARAVSDAKLLQACGFDAVMVENEDLGTAPRMSKIQYAGMSMVAQAVRSAVSIPMGLCCGGLNYEEALSICQVAGGEFFRAPIFVDTVMNYNGIIPPCSPQVLEYRRKIGGEHIQILADIQVKYYYMVNSSISITQSARWAERQGADAVIVTGSASGVETSMEDLQKVKGSISTPVAVGSGVTVDNIAQQIKWADILIIGTALRKDGKMTQPIDPCRAKAIVAAARGK</sequence>
<evidence type="ECO:0000313" key="2">
    <source>
        <dbReference type="EMBL" id="HIR09054.1"/>
    </source>
</evidence>
<dbReference type="NCBIfam" id="TIGR00259">
    <property type="entry name" value="thylakoid_BtpA"/>
    <property type="match status" value="1"/>
</dbReference>
<dbReference type="InterPro" id="IPR005137">
    <property type="entry name" value="BtpA"/>
</dbReference>
<organism evidence="2 3">
    <name type="scientific">Candidatus Avoscillospira stercoripullorum</name>
    <dbReference type="NCBI Taxonomy" id="2840709"/>
    <lineage>
        <taxon>Bacteria</taxon>
        <taxon>Bacillati</taxon>
        <taxon>Bacillota</taxon>
        <taxon>Clostridia</taxon>
        <taxon>Eubacteriales</taxon>
        <taxon>Oscillospiraceae</taxon>
        <taxon>Oscillospiraceae incertae sedis</taxon>
        <taxon>Candidatus Avoscillospira</taxon>
    </lineage>
</organism>
<gene>
    <name evidence="2" type="ORF">IAA70_01475</name>
</gene>
<evidence type="ECO:0000313" key="3">
    <source>
        <dbReference type="Proteomes" id="UP000824258"/>
    </source>
</evidence>
<protein>
    <submittedName>
        <fullName evidence="2">BtpA/SgcQ family protein</fullName>
    </submittedName>
</protein>